<dbReference type="Proteomes" id="UP001152747">
    <property type="component" value="Unassembled WGS sequence"/>
</dbReference>
<gene>
    <name evidence="1" type="ORF">CAMP_LOCUS2268</name>
</gene>
<sequence length="832" mass="98739">MMSWFQNSGPQKLFDYLNWESVKFSESLDEKPQYKTLSKQTWDTELTIRLRSQMGFQMTRKIAIKLTMPRFSKPTLKPTIRKMKPIIFNRFEITGGCVGSESFDKSMITNEWEPKIRKLSKSAQEFMKEVIESIPFSDFINLFDLKSVIINEKQLRLNKYEFADYLESFFNRYQHRSDLKSLQLTTEESRKNYESKVETKIITESVDHMVFQTSQIFEKQRDESKKVIWHYLIEVSCEASGSARIWKIRRMHFRPSYEFIKNKQKTVEIMTDDIDFLLKEFEHATNGNQLKMKPAYYIRRFSNKIRFESPELTPKLSNGADLFPSYFEAPPSLRLENCKTKMNDNDKTYIVHFGCEHIYSDSRGCGKDLRRNISFELRGEADPKLDIVNIHKILVKDRIKYVGPELTGMELITHVFMENTAKLLIGQSSLEYANWEDNLKQIIDPIVPYNFEFEICGKTKIDEHGLEKFKLNLKRKRRQNRLMKFDATIILRKLERKLLFSVHFTSINNLGFYVKEEYWFEAERLVLTGDWRIIKVQVKDYCIDDEKKFNKNLILPFNSSTISRPESNNKIDEFMKKFKLPHIEQSENVNDLYSRDFQGIIETNPNISEVYDFEDFKIYMRNFAEGNKLKHFKKAVIITNEPDHFVLKIKMICDQLILDQNQNSNDEWTFLISVKLSEKHWKVTRLVMTPPINLLGNDILKHRSELHFILSTLNNYDRIANNFRNMTEMWEPKKIEKCDQTATFYDTYTDYIEFKKRFVGFLLMADTKPPVKSKLDMPMSYVNPLVFGIKYTYKVSGITKFIDVISHTEYNYKHGHHHISKTELKCPEISND</sequence>
<evidence type="ECO:0000313" key="2">
    <source>
        <dbReference type="Proteomes" id="UP001152747"/>
    </source>
</evidence>
<reference evidence="1" key="1">
    <citation type="submission" date="2022-11" db="EMBL/GenBank/DDBJ databases">
        <authorList>
            <person name="Kikuchi T."/>
        </authorList>
    </citation>
    <scope>NUCLEOTIDE SEQUENCE</scope>
    <source>
        <strain evidence="1">PS1010</strain>
    </source>
</reference>
<name>A0A9P1I7S9_9PELO</name>
<comment type="caution">
    <text evidence="1">The sequence shown here is derived from an EMBL/GenBank/DDBJ whole genome shotgun (WGS) entry which is preliminary data.</text>
</comment>
<proteinExistence type="predicted"/>
<organism evidence="1 2">
    <name type="scientific">Caenorhabditis angaria</name>
    <dbReference type="NCBI Taxonomy" id="860376"/>
    <lineage>
        <taxon>Eukaryota</taxon>
        <taxon>Metazoa</taxon>
        <taxon>Ecdysozoa</taxon>
        <taxon>Nematoda</taxon>
        <taxon>Chromadorea</taxon>
        <taxon>Rhabditida</taxon>
        <taxon>Rhabditina</taxon>
        <taxon>Rhabditomorpha</taxon>
        <taxon>Rhabditoidea</taxon>
        <taxon>Rhabditidae</taxon>
        <taxon>Peloderinae</taxon>
        <taxon>Caenorhabditis</taxon>
    </lineage>
</organism>
<keyword evidence="2" id="KW-1185">Reference proteome</keyword>
<dbReference type="EMBL" id="CANHGI010000001">
    <property type="protein sequence ID" value="CAI5439631.1"/>
    <property type="molecule type" value="Genomic_DNA"/>
</dbReference>
<accession>A0A9P1I7S9</accession>
<protein>
    <submittedName>
        <fullName evidence="1">Uncharacterized protein</fullName>
    </submittedName>
</protein>
<evidence type="ECO:0000313" key="1">
    <source>
        <dbReference type="EMBL" id="CAI5439631.1"/>
    </source>
</evidence>
<dbReference type="AlphaFoldDB" id="A0A9P1I7S9"/>